<accession>A0A9D4JCB5</accession>
<evidence type="ECO:0000313" key="1">
    <source>
        <dbReference type="EMBL" id="KAH3803283.1"/>
    </source>
</evidence>
<dbReference type="AlphaFoldDB" id="A0A9D4JCB5"/>
<gene>
    <name evidence="1" type="ORF">DPMN_156986</name>
</gene>
<dbReference type="EMBL" id="JAIWYP010000007">
    <property type="protein sequence ID" value="KAH3803283.1"/>
    <property type="molecule type" value="Genomic_DNA"/>
</dbReference>
<proteinExistence type="predicted"/>
<name>A0A9D4JCB5_DREPO</name>
<protein>
    <submittedName>
        <fullName evidence="1">Uncharacterized protein</fullName>
    </submittedName>
</protein>
<sequence>MRHIQEMKFARQDICQISSSEVAVAMPDGVQFITVTQSHLKVIQSRFLKDHHQSQIGFQSSSGLSDMLSQEVFIHKDPYRRKFKLRGPCSPNPMRQVKLSC</sequence>
<comment type="caution">
    <text evidence="1">The sequence shown here is derived from an EMBL/GenBank/DDBJ whole genome shotgun (WGS) entry which is preliminary data.</text>
</comment>
<dbReference type="Proteomes" id="UP000828390">
    <property type="component" value="Unassembled WGS sequence"/>
</dbReference>
<reference evidence="1" key="2">
    <citation type="submission" date="2020-11" db="EMBL/GenBank/DDBJ databases">
        <authorList>
            <person name="McCartney M.A."/>
            <person name="Auch B."/>
            <person name="Kono T."/>
            <person name="Mallez S."/>
            <person name="Becker A."/>
            <person name="Gohl D.M."/>
            <person name="Silverstein K.A.T."/>
            <person name="Koren S."/>
            <person name="Bechman K.B."/>
            <person name="Herman A."/>
            <person name="Abrahante J.E."/>
            <person name="Garbe J."/>
        </authorList>
    </citation>
    <scope>NUCLEOTIDE SEQUENCE</scope>
    <source>
        <strain evidence="1">Duluth1</strain>
        <tissue evidence="1">Whole animal</tissue>
    </source>
</reference>
<keyword evidence="2" id="KW-1185">Reference proteome</keyword>
<organism evidence="1 2">
    <name type="scientific">Dreissena polymorpha</name>
    <name type="common">Zebra mussel</name>
    <name type="synonym">Mytilus polymorpha</name>
    <dbReference type="NCBI Taxonomy" id="45954"/>
    <lineage>
        <taxon>Eukaryota</taxon>
        <taxon>Metazoa</taxon>
        <taxon>Spiralia</taxon>
        <taxon>Lophotrochozoa</taxon>
        <taxon>Mollusca</taxon>
        <taxon>Bivalvia</taxon>
        <taxon>Autobranchia</taxon>
        <taxon>Heteroconchia</taxon>
        <taxon>Euheterodonta</taxon>
        <taxon>Imparidentia</taxon>
        <taxon>Neoheterodontei</taxon>
        <taxon>Myida</taxon>
        <taxon>Dreissenoidea</taxon>
        <taxon>Dreissenidae</taxon>
        <taxon>Dreissena</taxon>
    </lineage>
</organism>
<evidence type="ECO:0000313" key="2">
    <source>
        <dbReference type="Proteomes" id="UP000828390"/>
    </source>
</evidence>
<reference evidence="1" key="1">
    <citation type="journal article" date="2019" name="bioRxiv">
        <title>The Genome of the Zebra Mussel, Dreissena polymorpha: A Resource for Invasive Species Research.</title>
        <authorList>
            <person name="McCartney M.A."/>
            <person name="Auch B."/>
            <person name="Kono T."/>
            <person name="Mallez S."/>
            <person name="Zhang Y."/>
            <person name="Obille A."/>
            <person name="Becker A."/>
            <person name="Abrahante J.E."/>
            <person name="Garbe J."/>
            <person name="Badalamenti J.P."/>
            <person name="Herman A."/>
            <person name="Mangelson H."/>
            <person name="Liachko I."/>
            <person name="Sullivan S."/>
            <person name="Sone E.D."/>
            <person name="Koren S."/>
            <person name="Silverstein K.A.T."/>
            <person name="Beckman K.B."/>
            <person name="Gohl D.M."/>
        </authorList>
    </citation>
    <scope>NUCLEOTIDE SEQUENCE</scope>
    <source>
        <strain evidence="1">Duluth1</strain>
        <tissue evidence="1">Whole animal</tissue>
    </source>
</reference>